<dbReference type="PANTHER" id="PTHR30606">
    <property type="entry name" value="LIPID A BIOSYNTHESIS LAUROYL ACYLTRANSFERASE"/>
    <property type="match status" value="1"/>
</dbReference>
<protein>
    <submittedName>
        <fullName evidence="8">Protein Ddg</fullName>
        <ecNumber evidence="8">2.3.1.-</ecNumber>
    </submittedName>
</protein>
<keyword evidence="7" id="KW-1133">Transmembrane helix</keyword>
<keyword evidence="6 8" id="KW-0012">Acyltransferase</keyword>
<evidence type="ECO:0000256" key="4">
    <source>
        <dbReference type="ARBA" id="ARBA00022679"/>
    </source>
</evidence>
<dbReference type="EMBL" id="LR134190">
    <property type="protein sequence ID" value="VEB56366.1"/>
    <property type="molecule type" value="Genomic_DNA"/>
</dbReference>
<keyword evidence="3" id="KW-0997">Cell inner membrane</keyword>
<evidence type="ECO:0000313" key="9">
    <source>
        <dbReference type="Proteomes" id="UP000269208"/>
    </source>
</evidence>
<proteinExistence type="predicted"/>
<reference evidence="8 9" key="1">
    <citation type="submission" date="2018-12" db="EMBL/GenBank/DDBJ databases">
        <authorList>
            <consortium name="Pathogen Informatics"/>
        </authorList>
    </citation>
    <scope>NUCLEOTIDE SEQUENCE [LARGE SCALE GENOMIC DNA]</scope>
    <source>
        <strain evidence="8 9">NCTC6754</strain>
    </source>
</reference>
<keyword evidence="7" id="KW-0812">Transmembrane</keyword>
<dbReference type="GO" id="GO:0009247">
    <property type="term" value="P:glycolipid biosynthetic process"/>
    <property type="evidence" value="ECO:0007669"/>
    <property type="project" value="UniProtKB-ARBA"/>
</dbReference>
<name>A0A447TYS3_SALET</name>
<evidence type="ECO:0000256" key="7">
    <source>
        <dbReference type="SAM" id="Phobius"/>
    </source>
</evidence>
<evidence type="ECO:0000256" key="3">
    <source>
        <dbReference type="ARBA" id="ARBA00022519"/>
    </source>
</evidence>
<evidence type="ECO:0000256" key="2">
    <source>
        <dbReference type="ARBA" id="ARBA00022475"/>
    </source>
</evidence>
<keyword evidence="4 8" id="KW-0808">Transferase</keyword>
<evidence type="ECO:0000256" key="1">
    <source>
        <dbReference type="ARBA" id="ARBA00004533"/>
    </source>
</evidence>
<dbReference type="InterPro" id="IPR004960">
    <property type="entry name" value="LipA_acyltrans"/>
</dbReference>
<comment type="subcellular location">
    <subcellularLocation>
        <location evidence="1">Cell inner membrane</location>
    </subcellularLocation>
</comment>
<dbReference type="PANTHER" id="PTHR30606:SF7">
    <property type="entry name" value="LIPID A BIOSYNTHESIS PALMITOLEOYLTRANSFERASE"/>
    <property type="match status" value="1"/>
</dbReference>
<dbReference type="Proteomes" id="UP000269208">
    <property type="component" value="Chromosome"/>
</dbReference>
<organism evidence="8 9">
    <name type="scientific">Salmonella enterica I</name>
    <dbReference type="NCBI Taxonomy" id="59201"/>
    <lineage>
        <taxon>Bacteria</taxon>
        <taxon>Pseudomonadati</taxon>
        <taxon>Pseudomonadota</taxon>
        <taxon>Gammaproteobacteria</taxon>
        <taxon>Enterobacterales</taxon>
        <taxon>Enterobacteriaceae</taxon>
        <taxon>Salmonella</taxon>
    </lineage>
</organism>
<evidence type="ECO:0000313" key="8">
    <source>
        <dbReference type="EMBL" id="VEB56366.1"/>
    </source>
</evidence>
<dbReference type="GO" id="GO:0005886">
    <property type="term" value="C:plasma membrane"/>
    <property type="evidence" value="ECO:0007669"/>
    <property type="project" value="UniProtKB-SubCell"/>
</dbReference>
<accession>A0A447TYS3</accession>
<dbReference type="GO" id="GO:0016746">
    <property type="term" value="F:acyltransferase activity"/>
    <property type="evidence" value="ECO:0007669"/>
    <property type="project" value="UniProtKB-KW"/>
</dbReference>
<evidence type="ECO:0000256" key="5">
    <source>
        <dbReference type="ARBA" id="ARBA00023136"/>
    </source>
</evidence>
<dbReference type="Pfam" id="PF03279">
    <property type="entry name" value="Lip_A_acyltrans"/>
    <property type="match status" value="1"/>
</dbReference>
<sequence length="108" mass="12787">MFPQSKFSRAFLHPRYWLTWFGVGILWLLVQLPYPVLRFLGTRTGKLARPFLKRRESIAQKNIELCFPTLSREEREKLIAENFHSLGMALLETGMAWFWPDSRVSQMV</sequence>
<gene>
    <name evidence="8" type="primary">htrB_3</name>
    <name evidence="8" type="ORF">NCTC6754_04333</name>
</gene>
<dbReference type="EC" id="2.3.1.-" evidence="8"/>
<keyword evidence="5 7" id="KW-0472">Membrane</keyword>
<feature type="transmembrane region" description="Helical" evidence="7">
    <location>
        <begin position="20"/>
        <end position="40"/>
    </location>
</feature>
<evidence type="ECO:0000256" key="6">
    <source>
        <dbReference type="ARBA" id="ARBA00023315"/>
    </source>
</evidence>
<keyword evidence="2" id="KW-1003">Cell membrane</keyword>
<dbReference type="AlphaFoldDB" id="A0A447TYS3"/>